<dbReference type="EMBL" id="VTPC01003895">
    <property type="protein sequence ID" value="KAF2897863.1"/>
    <property type="molecule type" value="Genomic_DNA"/>
</dbReference>
<accession>A0A8K0D1W0</accession>
<dbReference type="FunFam" id="1.10.220.10:FF:000002">
    <property type="entry name" value="Annexin"/>
    <property type="match status" value="1"/>
</dbReference>
<keyword evidence="5 6" id="KW-0111">Calcium/phospholipid-binding</keyword>
<evidence type="ECO:0000256" key="7">
    <source>
        <dbReference type="SAM" id="SignalP"/>
    </source>
</evidence>
<dbReference type="GO" id="GO:0005886">
    <property type="term" value="C:plasma membrane"/>
    <property type="evidence" value="ECO:0007669"/>
    <property type="project" value="TreeGrafter"/>
</dbReference>
<name>A0A8K0D1W0_IGNLU</name>
<reference evidence="8" key="1">
    <citation type="submission" date="2019-08" db="EMBL/GenBank/DDBJ databases">
        <title>The genome of the North American firefly Photinus pyralis.</title>
        <authorList>
            <consortium name="Photinus pyralis genome working group"/>
            <person name="Fallon T.R."/>
            <person name="Sander Lower S.E."/>
            <person name="Weng J.-K."/>
        </authorList>
    </citation>
    <scope>NUCLEOTIDE SEQUENCE</scope>
    <source>
        <strain evidence="8">TRF0915ILg1</strain>
        <tissue evidence="8">Whole body</tissue>
    </source>
</reference>
<dbReference type="Pfam" id="PF00191">
    <property type="entry name" value="Annexin"/>
    <property type="match status" value="4"/>
</dbReference>
<dbReference type="GO" id="GO:0005544">
    <property type="term" value="F:calcium-dependent phospholipid binding"/>
    <property type="evidence" value="ECO:0007669"/>
    <property type="project" value="UniProtKB-KW"/>
</dbReference>
<dbReference type="OrthoDB" id="37886at2759"/>
<dbReference type="PRINTS" id="PR00196">
    <property type="entry name" value="ANNEXIN"/>
</dbReference>
<comment type="domain">
    <text evidence="6">A pair of annexin repeats may form one binding site for calcium and phospholipid.</text>
</comment>
<gene>
    <name evidence="8" type="ORF">ILUMI_08314</name>
</gene>
<dbReference type="InterPro" id="IPR018502">
    <property type="entry name" value="Annexin_repeat"/>
</dbReference>
<dbReference type="PANTHER" id="PTHR10502:SF102">
    <property type="entry name" value="ANNEXIN B11"/>
    <property type="match status" value="1"/>
</dbReference>
<keyword evidence="2 6" id="KW-0677">Repeat</keyword>
<dbReference type="GO" id="GO:0005634">
    <property type="term" value="C:nucleus"/>
    <property type="evidence" value="ECO:0007669"/>
    <property type="project" value="TreeGrafter"/>
</dbReference>
<dbReference type="GO" id="GO:0012506">
    <property type="term" value="C:vesicle membrane"/>
    <property type="evidence" value="ECO:0007669"/>
    <property type="project" value="TreeGrafter"/>
</dbReference>
<keyword evidence="9" id="KW-1185">Reference proteome</keyword>
<evidence type="ECO:0000256" key="3">
    <source>
        <dbReference type="ARBA" id="ARBA00022837"/>
    </source>
</evidence>
<dbReference type="Gene3D" id="1.10.220.10">
    <property type="entry name" value="Annexin"/>
    <property type="match status" value="4"/>
</dbReference>
<feature type="chain" id="PRO_5035421623" description="Annexin" evidence="7">
    <location>
        <begin position="24"/>
        <end position="397"/>
    </location>
</feature>
<organism evidence="8 9">
    <name type="scientific">Ignelater luminosus</name>
    <name type="common">Cucubano</name>
    <name type="synonym">Pyrophorus luminosus</name>
    <dbReference type="NCBI Taxonomy" id="2038154"/>
    <lineage>
        <taxon>Eukaryota</taxon>
        <taxon>Metazoa</taxon>
        <taxon>Ecdysozoa</taxon>
        <taxon>Arthropoda</taxon>
        <taxon>Hexapoda</taxon>
        <taxon>Insecta</taxon>
        <taxon>Pterygota</taxon>
        <taxon>Neoptera</taxon>
        <taxon>Endopterygota</taxon>
        <taxon>Coleoptera</taxon>
        <taxon>Polyphaga</taxon>
        <taxon>Elateriformia</taxon>
        <taxon>Elateroidea</taxon>
        <taxon>Elateridae</taxon>
        <taxon>Agrypninae</taxon>
        <taxon>Pyrophorini</taxon>
        <taxon>Ignelater</taxon>
    </lineage>
</organism>
<dbReference type="FunFam" id="1.10.220.10:FF:000001">
    <property type="entry name" value="Annexin"/>
    <property type="match status" value="1"/>
</dbReference>
<evidence type="ECO:0000256" key="1">
    <source>
        <dbReference type="ARBA" id="ARBA00007831"/>
    </source>
</evidence>
<comment type="caution">
    <text evidence="8">The sequence shown here is derived from an EMBL/GenBank/DDBJ whole genome shotgun (WGS) entry which is preliminary data.</text>
</comment>
<dbReference type="GO" id="GO:0001786">
    <property type="term" value="F:phosphatidylserine binding"/>
    <property type="evidence" value="ECO:0007669"/>
    <property type="project" value="TreeGrafter"/>
</dbReference>
<evidence type="ECO:0000256" key="5">
    <source>
        <dbReference type="ARBA" id="ARBA00023302"/>
    </source>
</evidence>
<dbReference type="InterPro" id="IPR018252">
    <property type="entry name" value="Annexin_repeat_CS"/>
</dbReference>
<sequence length="397" mass="44586">MKLQVFLGFCCIFLLQNNHGATGQTYPYGGGGGIKTQSSGVKTNLGFGAQRYNPNYNQNYNPNYNPNLNSRSTVYGRSDTREVYNLRAEDVRTLRNALEAPEPDAKAIIHVLAHRSNLERVDIANLYENIHKQPLVKDLGSKLTGWFKELIIALMMQPTQFYVKQLYDAVNGAGTDEDALIDILCSLNNDEIRRIRKLYEHVYGGTLESHIRQDTSGDFRNLMIALVGAERDETDFVDISQARVNAQKLLDAGKLKWGTDEPIFLSILTQTNYKQLRQISIEYEKLAGHTLESAITDEFSGTLRQGLLGILRIAQGLPVFFAERLHASMEGSGTNNKQLIRLVVSRSEIDIDLIKAYYKTAYKISLEDAIIDDTSGDFKECLLAIVGGNLFQQTLKF</sequence>
<dbReference type="PANTHER" id="PTHR10502">
    <property type="entry name" value="ANNEXIN"/>
    <property type="match status" value="1"/>
</dbReference>
<evidence type="ECO:0000256" key="6">
    <source>
        <dbReference type="RuleBase" id="RU003540"/>
    </source>
</evidence>
<evidence type="ECO:0000256" key="4">
    <source>
        <dbReference type="ARBA" id="ARBA00023216"/>
    </source>
</evidence>
<keyword evidence="7" id="KW-0732">Signal</keyword>
<proteinExistence type="inferred from homology"/>
<dbReference type="InterPro" id="IPR001464">
    <property type="entry name" value="Annexin"/>
</dbReference>
<feature type="signal peptide" evidence="7">
    <location>
        <begin position="1"/>
        <end position="23"/>
    </location>
</feature>
<dbReference type="PROSITE" id="PS51897">
    <property type="entry name" value="ANNEXIN_2"/>
    <property type="match status" value="4"/>
</dbReference>
<dbReference type="GO" id="GO:0005509">
    <property type="term" value="F:calcium ion binding"/>
    <property type="evidence" value="ECO:0007669"/>
    <property type="project" value="InterPro"/>
</dbReference>
<evidence type="ECO:0000313" key="9">
    <source>
        <dbReference type="Proteomes" id="UP000801492"/>
    </source>
</evidence>
<dbReference type="SUPFAM" id="SSF47874">
    <property type="entry name" value="Annexin"/>
    <property type="match status" value="1"/>
</dbReference>
<evidence type="ECO:0000313" key="8">
    <source>
        <dbReference type="EMBL" id="KAF2897863.1"/>
    </source>
</evidence>
<keyword evidence="4 6" id="KW-0041">Annexin</keyword>
<dbReference type="FunFam" id="1.10.220.10:FF:000003">
    <property type="entry name" value="Annexin"/>
    <property type="match status" value="1"/>
</dbReference>
<dbReference type="InterPro" id="IPR037104">
    <property type="entry name" value="Annexin_sf"/>
</dbReference>
<keyword evidence="3 6" id="KW-0106">Calcium</keyword>
<comment type="similarity">
    <text evidence="1 6">Belongs to the annexin family.</text>
</comment>
<dbReference type="GO" id="GO:0005737">
    <property type="term" value="C:cytoplasm"/>
    <property type="evidence" value="ECO:0007669"/>
    <property type="project" value="TreeGrafter"/>
</dbReference>
<dbReference type="PROSITE" id="PS00223">
    <property type="entry name" value="ANNEXIN_1"/>
    <property type="match status" value="1"/>
</dbReference>
<evidence type="ECO:0000256" key="2">
    <source>
        <dbReference type="ARBA" id="ARBA00022737"/>
    </source>
</evidence>
<dbReference type="SMART" id="SM00335">
    <property type="entry name" value="ANX"/>
    <property type="match status" value="4"/>
</dbReference>
<protein>
    <recommendedName>
        <fullName evidence="6">Annexin</fullName>
    </recommendedName>
</protein>
<dbReference type="AlphaFoldDB" id="A0A8K0D1W0"/>
<dbReference type="Proteomes" id="UP000801492">
    <property type="component" value="Unassembled WGS sequence"/>
</dbReference>